<dbReference type="SMART" id="SM00363">
    <property type="entry name" value="S4"/>
    <property type="match status" value="1"/>
</dbReference>
<dbReference type="GO" id="GO:0003723">
    <property type="term" value="F:RNA binding"/>
    <property type="evidence" value="ECO:0007669"/>
    <property type="project" value="UniProtKB-KW"/>
</dbReference>
<comment type="similarity">
    <text evidence="1 4">Belongs to the pseudouridine synthase RsuA family.</text>
</comment>
<dbReference type="Gene3D" id="3.10.290.10">
    <property type="entry name" value="RNA-binding S4 domain"/>
    <property type="match status" value="1"/>
</dbReference>
<organism evidence="7 8">
    <name type="scientific">Pseudobdellovibrio exovorus JSS</name>
    <dbReference type="NCBI Taxonomy" id="1184267"/>
    <lineage>
        <taxon>Bacteria</taxon>
        <taxon>Pseudomonadati</taxon>
        <taxon>Bdellovibrionota</taxon>
        <taxon>Bdellovibrionia</taxon>
        <taxon>Bdellovibrionales</taxon>
        <taxon>Pseudobdellovibrionaceae</taxon>
        <taxon>Pseudobdellovibrio</taxon>
    </lineage>
</organism>
<dbReference type="NCBIfam" id="TIGR00093">
    <property type="entry name" value="pseudouridine synthase"/>
    <property type="match status" value="1"/>
</dbReference>
<dbReference type="PANTHER" id="PTHR47683:SF2">
    <property type="entry name" value="RNA-BINDING S4 DOMAIN-CONTAINING PROTEIN"/>
    <property type="match status" value="1"/>
</dbReference>
<dbReference type="PATRIC" id="fig|1184267.3.peg.2073"/>
<dbReference type="InterPro" id="IPR050343">
    <property type="entry name" value="RsuA_PseudoU_synthase"/>
</dbReference>
<dbReference type="Gene3D" id="3.30.70.580">
    <property type="entry name" value="Pseudouridine synthase I, catalytic domain, N-terminal subdomain"/>
    <property type="match status" value="1"/>
</dbReference>
<evidence type="ECO:0000313" key="8">
    <source>
        <dbReference type="Proteomes" id="UP000012040"/>
    </source>
</evidence>
<dbReference type="Pfam" id="PF00849">
    <property type="entry name" value="PseudoU_synth_2"/>
    <property type="match status" value="1"/>
</dbReference>
<dbReference type="GO" id="GO:0120159">
    <property type="term" value="F:rRNA pseudouridine synthase activity"/>
    <property type="evidence" value="ECO:0007669"/>
    <property type="project" value="UniProtKB-ARBA"/>
</dbReference>
<sequence length="299" mass="33741">MSSTKNPLKTSADKNTDPTVRLNKLLAERGLASRRGADKLIADGLVMVNGKKVYELGVKVNPNKDRITVDGKPIKSKTESLYIMFNKPKNVITSMSDPLERPTVADFMAELPVRVFPIGRLDWDSEGLLLLTNDGDFAQRVMHPKTEVTKTYHVKLDGQPLDYQIKKLLTGVSIPGGRVKAKHVEKLKQAKSKDRKTSEKHDWYKIIITEGKNHQVREMFKKIGYDVLKLHRVAIGKLRIGQLGRGEMVFLNEAAASRVFLQDLPEEAHGKRDVRHKSKKATSEKPLTKKKFNKVLNKA</sequence>
<dbReference type="AlphaFoldDB" id="M4VSS9"/>
<dbReference type="SUPFAM" id="SSF55120">
    <property type="entry name" value="Pseudouridine synthase"/>
    <property type="match status" value="1"/>
</dbReference>
<evidence type="ECO:0000256" key="4">
    <source>
        <dbReference type="RuleBase" id="RU003887"/>
    </source>
</evidence>
<keyword evidence="2 4" id="KW-0413">Isomerase</keyword>
<keyword evidence="8" id="KW-1185">Reference proteome</keyword>
<dbReference type="GO" id="GO:0000455">
    <property type="term" value="P:enzyme-directed rRNA pseudouridine synthesis"/>
    <property type="evidence" value="ECO:0007669"/>
    <property type="project" value="UniProtKB-ARBA"/>
</dbReference>
<dbReference type="PROSITE" id="PS01149">
    <property type="entry name" value="PSI_RSU"/>
    <property type="match status" value="1"/>
</dbReference>
<evidence type="ECO:0000259" key="6">
    <source>
        <dbReference type="SMART" id="SM00363"/>
    </source>
</evidence>
<dbReference type="OrthoDB" id="5291220at2"/>
<evidence type="ECO:0000313" key="7">
    <source>
        <dbReference type="EMBL" id="AGH96264.1"/>
    </source>
</evidence>
<dbReference type="InterPro" id="IPR020094">
    <property type="entry name" value="TruA/RsuA/RluB/E/F_N"/>
</dbReference>
<protein>
    <recommendedName>
        <fullName evidence="4">Pseudouridine synthase</fullName>
        <ecNumber evidence="4">5.4.99.-</ecNumber>
    </recommendedName>
</protein>
<dbReference type="InterPro" id="IPR002942">
    <property type="entry name" value="S4_RNA-bd"/>
</dbReference>
<feature type="domain" description="RNA-binding S4" evidence="6">
    <location>
        <begin position="20"/>
        <end position="79"/>
    </location>
</feature>
<proteinExistence type="inferred from homology"/>
<evidence type="ECO:0000256" key="1">
    <source>
        <dbReference type="ARBA" id="ARBA00008348"/>
    </source>
</evidence>
<dbReference type="InterPro" id="IPR042092">
    <property type="entry name" value="PsdUridine_s_RsuA/RluB/E/F_cat"/>
</dbReference>
<dbReference type="SUPFAM" id="SSF55174">
    <property type="entry name" value="Alpha-L RNA-binding motif"/>
    <property type="match status" value="1"/>
</dbReference>
<dbReference type="InterPro" id="IPR020103">
    <property type="entry name" value="PsdUridine_synth_cat_dom_sf"/>
</dbReference>
<dbReference type="InterPro" id="IPR018496">
    <property type="entry name" value="PsdUridine_synth_RsuA/RluB_CS"/>
</dbReference>
<dbReference type="InterPro" id="IPR006145">
    <property type="entry name" value="PsdUridine_synth_RsuA/RluA"/>
</dbReference>
<accession>M4VSS9</accession>
<dbReference type="KEGG" id="bex:A11Q_2048"/>
<gene>
    <name evidence="7" type="ORF">A11Q_2048</name>
</gene>
<dbReference type="EMBL" id="CP003537">
    <property type="protein sequence ID" value="AGH96264.1"/>
    <property type="molecule type" value="Genomic_DNA"/>
</dbReference>
<dbReference type="FunFam" id="3.10.290.10:FF:000003">
    <property type="entry name" value="Pseudouridine synthase"/>
    <property type="match status" value="1"/>
</dbReference>
<evidence type="ECO:0000256" key="2">
    <source>
        <dbReference type="ARBA" id="ARBA00023235"/>
    </source>
</evidence>
<evidence type="ECO:0000256" key="3">
    <source>
        <dbReference type="PROSITE-ProRule" id="PRU00182"/>
    </source>
</evidence>
<dbReference type="Pfam" id="PF01479">
    <property type="entry name" value="S4"/>
    <property type="match status" value="1"/>
</dbReference>
<dbReference type="InterPro" id="IPR036986">
    <property type="entry name" value="S4_RNA-bd_sf"/>
</dbReference>
<reference evidence="7 8" key="1">
    <citation type="journal article" date="2013" name="ISME J.">
        <title>By their genes ye shall know them: genomic signatures of predatory bacteria.</title>
        <authorList>
            <person name="Pasternak Z."/>
            <person name="Pietrokovski S."/>
            <person name="Rotem O."/>
            <person name="Gophna U."/>
            <person name="Lurie-Weinberger M.N."/>
            <person name="Jurkevitch E."/>
        </authorList>
    </citation>
    <scope>NUCLEOTIDE SEQUENCE [LARGE SCALE GENOMIC DNA]</scope>
    <source>
        <strain evidence="7 8">JSS</strain>
    </source>
</reference>
<dbReference type="InterPro" id="IPR000748">
    <property type="entry name" value="PsdUridine_synth_RsuA/RluB/E/F"/>
</dbReference>
<dbReference type="STRING" id="1184267.A11Q_2048"/>
<dbReference type="PROSITE" id="PS50889">
    <property type="entry name" value="S4"/>
    <property type="match status" value="1"/>
</dbReference>
<keyword evidence="3" id="KW-0694">RNA-binding</keyword>
<dbReference type="eggNOG" id="COG1187">
    <property type="taxonomic scope" value="Bacteria"/>
</dbReference>
<name>M4VSS9_9BACT</name>
<dbReference type="HOGENOM" id="CLU_024979_1_2_7"/>
<dbReference type="PANTHER" id="PTHR47683">
    <property type="entry name" value="PSEUDOURIDINE SYNTHASE FAMILY PROTEIN-RELATED"/>
    <property type="match status" value="1"/>
</dbReference>
<evidence type="ECO:0000256" key="5">
    <source>
        <dbReference type="SAM" id="MobiDB-lite"/>
    </source>
</evidence>
<dbReference type="Gene3D" id="3.30.70.1560">
    <property type="entry name" value="Alpha-L RNA-binding motif"/>
    <property type="match status" value="1"/>
</dbReference>
<dbReference type="CDD" id="cd00165">
    <property type="entry name" value="S4"/>
    <property type="match status" value="1"/>
</dbReference>
<dbReference type="Proteomes" id="UP000012040">
    <property type="component" value="Chromosome"/>
</dbReference>
<feature type="region of interest" description="Disordered" evidence="5">
    <location>
        <begin position="268"/>
        <end position="299"/>
    </location>
</feature>
<dbReference type="RefSeq" id="WP_015470754.1">
    <property type="nucleotide sequence ID" value="NC_020813.1"/>
</dbReference>
<dbReference type="CDD" id="cd02870">
    <property type="entry name" value="PseudoU_synth_RsuA_like"/>
    <property type="match status" value="1"/>
</dbReference>
<dbReference type="EC" id="5.4.99.-" evidence="4"/>